<evidence type="ECO:0000256" key="1">
    <source>
        <dbReference type="SAM" id="Coils"/>
    </source>
</evidence>
<dbReference type="AlphaFoldDB" id="D4H4Y6"/>
<accession>D4H4Y6</accession>
<dbReference type="eggNOG" id="COG2963">
    <property type="taxonomic scope" value="Bacteria"/>
</dbReference>
<dbReference type="EMBL" id="CP001968">
    <property type="protein sequence ID" value="ADD69342.1"/>
    <property type="molecule type" value="Genomic_DNA"/>
</dbReference>
<dbReference type="InParanoid" id="D4H4Y6"/>
<dbReference type="InterPro" id="IPR009057">
    <property type="entry name" value="Homeodomain-like_sf"/>
</dbReference>
<feature type="coiled-coil region" evidence="1">
    <location>
        <begin position="110"/>
        <end position="144"/>
    </location>
</feature>
<dbReference type="SUPFAM" id="SSF46689">
    <property type="entry name" value="Homeodomain-like"/>
    <property type="match status" value="1"/>
</dbReference>
<dbReference type="Proteomes" id="UP000002012">
    <property type="component" value="Chromosome"/>
</dbReference>
<evidence type="ECO:0000313" key="3">
    <source>
        <dbReference type="Proteomes" id="UP000002012"/>
    </source>
</evidence>
<dbReference type="KEGG" id="dap:Dacet_2584"/>
<keyword evidence="3" id="KW-1185">Reference proteome</keyword>
<evidence type="ECO:0000313" key="2">
    <source>
        <dbReference type="EMBL" id="ADD69342.1"/>
    </source>
</evidence>
<protein>
    <submittedName>
        <fullName evidence="2">Transposase IS3/IS911 family protein</fullName>
    </submittedName>
</protein>
<keyword evidence="1" id="KW-0175">Coiled coil</keyword>
<dbReference type="OrthoDB" id="369639at2"/>
<dbReference type="STRING" id="522772.Dacet_2584"/>
<gene>
    <name evidence="2" type="ordered locus">Dacet_2584</name>
</gene>
<reference evidence="2 3" key="1">
    <citation type="journal article" date="2010" name="Stand. Genomic Sci.">
        <title>Complete genome sequence of Denitrovibrio acetiphilus type strain (N2460).</title>
        <authorList>
            <person name="Kiss H."/>
            <person name="Lang E."/>
            <person name="Lapidus A."/>
            <person name="Copeland A."/>
            <person name="Nolan M."/>
            <person name="Glavina Del Rio T."/>
            <person name="Chen F."/>
            <person name="Lucas S."/>
            <person name="Tice H."/>
            <person name="Cheng J.F."/>
            <person name="Han C."/>
            <person name="Goodwin L."/>
            <person name="Pitluck S."/>
            <person name="Liolios K."/>
            <person name="Pati A."/>
            <person name="Ivanova N."/>
            <person name="Mavromatis K."/>
            <person name="Chen A."/>
            <person name="Palaniappan K."/>
            <person name="Land M."/>
            <person name="Hauser L."/>
            <person name="Chang Y.J."/>
            <person name="Jeffries C.D."/>
            <person name="Detter J.C."/>
            <person name="Brettin T."/>
            <person name="Spring S."/>
            <person name="Rohde M."/>
            <person name="Goker M."/>
            <person name="Woyke T."/>
            <person name="Bristow J."/>
            <person name="Eisen J.A."/>
            <person name="Markowitz V."/>
            <person name="Hugenholtz P."/>
            <person name="Kyrpides N.C."/>
            <person name="Klenk H.P."/>
        </authorList>
    </citation>
    <scope>NUCLEOTIDE SEQUENCE [LARGE SCALE GENOMIC DNA]</scope>
    <source>
        <strain evidence="3">DSM 12809 / NBRC 114555 / N2460</strain>
    </source>
</reference>
<name>D4H4Y6_DENA2</name>
<dbReference type="RefSeq" id="WP_013011839.1">
    <property type="nucleotide sequence ID" value="NC_013943.1"/>
</dbReference>
<proteinExistence type="predicted"/>
<organism evidence="2 3">
    <name type="scientific">Denitrovibrio acetiphilus (strain DSM 12809 / NBRC 114555 / N2460)</name>
    <dbReference type="NCBI Taxonomy" id="522772"/>
    <lineage>
        <taxon>Bacteria</taxon>
        <taxon>Pseudomonadati</taxon>
        <taxon>Deferribacterota</taxon>
        <taxon>Deferribacteres</taxon>
        <taxon>Deferribacterales</taxon>
        <taxon>Geovibrionaceae</taxon>
        <taxon>Denitrovibrio</taxon>
    </lineage>
</organism>
<dbReference type="PaxDb" id="522772-Dacet_2584"/>
<sequence length="161" mass="18986">MRYSEGFKQSILKRVLPPCNEGIRQVSRETGVNKQTICNWLNEYRSGKFPAERRDLSPRDYSLKEKYHVLLESSKYSDEDIGRYLRERGVHTEHLTMWDQEIRDMLDKKNGNKDSEVNLLKKRIKALEKELNRKDKALAETTALLVLKKKLDALIMEDEDD</sequence>
<dbReference type="HOGENOM" id="CLU_121441_0_1_0"/>